<organism evidence="3 4">
    <name type="scientific">Psilocybe cf. subviscida</name>
    <dbReference type="NCBI Taxonomy" id="2480587"/>
    <lineage>
        <taxon>Eukaryota</taxon>
        <taxon>Fungi</taxon>
        <taxon>Dikarya</taxon>
        <taxon>Basidiomycota</taxon>
        <taxon>Agaricomycotina</taxon>
        <taxon>Agaricomycetes</taxon>
        <taxon>Agaricomycetidae</taxon>
        <taxon>Agaricales</taxon>
        <taxon>Agaricineae</taxon>
        <taxon>Strophariaceae</taxon>
        <taxon>Psilocybe</taxon>
    </lineage>
</organism>
<comment type="caution">
    <text evidence="3">The sequence shown here is derived from an EMBL/GenBank/DDBJ whole genome shotgun (WGS) entry which is preliminary data.</text>
</comment>
<reference evidence="3 4" key="1">
    <citation type="journal article" date="2020" name="ISME J.">
        <title>Uncovering the hidden diversity of litter-decomposition mechanisms in mushroom-forming fungi.</title>
        <authorList>
            <person name="Floudas D."/>
            <person name="Bentzer J."/>
            <person name="Ahren D."/>
            <person name="Johansson T."/>
            <person name="Persson P."/>
            <person name="Tunlid A."/>
        </authorList>
    </citation>
    <scope>NUCLEOTIDE SEQUENCE [LARGE SCALE GENOMIC DNA]</scope>
    <source>
        <strain evidence="3 4">CBS 101986</strain>
    </source>
</reference>
<gene>
    <name evidence="3" type="ORF">D9619_008186</name>
</gene>
<proteinExistence type="predicted"/>
<keyword evidence="4" id="KW-1185">Reference proteome</keyword>
<feature type="compositionally biased region" description="Basic and acidic residues" evidence="1">
    <location>
        <begin position="328"/>
        <end position="339"/>
    </location>
</feature>
<feature type="region of interest" description="Disordered" evidence="1">
    <location>
        <begin position="78"/>
        <end position="102"/>
    </location>
</feature>
<feature type="region of interest" description="Disordered" evidence="1">
    <location>
        <begin position="328"/>
        <end position="378"/>
    </location>
</feature>
<evidence type="ECO:0000256" key="1">
    <source>
        <dbReference type="SAM" id="MobiDB-lite"/>
    </source>
</evidence>
<feature type="region of interest" description="Disordered" evidence="1">
    <location>
        <begin position="139"/>
        <end position="186"/>
    </location>
</feature>
<protein>
    <submittedName>
        <fullName evidence="3">Uncharacterized protein</fullName>
    </submittedName>
</protein>
<keyword evidence="2" id="KW-1133">Transmembrane helix</keyword>
<dbReference type="Proteomes" id="UP000567179">
    <property type="component" value="Unassembled WGS sequence"/>
</dbReference>
<keyword evidence="2" id="KW-0472">Membrane</keyword>
<dbReference type="AlphaFoldDB" id="A0A8H5ATN2"/>
<feature type="compositionally biased region" description="Polar residues" evidence="1">
    <location>
        <begin position="139"/>
        <end position="149"/>
    </location>
</feature>
<name>A0A8H5ATN2_9AGAR</name>
<feature type="compositionally biased region" description="Pro residues" evidence="1">
    <location>
        <begin position="81"/>
        <end position="94"/>
    </location>
</feature>
<evidence type="ECO:0000313" key="4">
    <source>
        <dbReference type="Proteomes" id="UP000567179"/>
    </source>
</evidence>
<accession>A0A8H5ATN2</accession>
<evidence type="ECO:0000313" key="3">
    <source>
        <dbReference type="EMBL" id="KAF5310895.1"/>
    </source>
</evidence>
<feature type="transmembrane region" description="Helical" evidence="2">
    <location>
        <begin position="23"/>
        <end position="41"/>
    </location>
</feature>
<sequence length="514" mass="57141">MFTVVTLLGTSHSFVIQRIVPVYVYAIPMTVISIGTCRYILRLEKDRETQAKLADAQFVSEEQSQRHSLAMQDRHRHLYQPRPPTTTPSLPPPKASSTQNVSSELGRHNFDTVISNFPYLHGARAYELKRNRSSLTTSINSAISHSPRSPSDDENGRMASVQTLWGSGPPSRSGCAVESEATDAADPHDVMEQADSASSIEIGSLHSSSSVNSEELRRFYNDMWNAIHQGLSFEVFSDITRSFHRRMTMEDGDWGALAFELVQQNYAFVATLLGTLHSFVIQRIVPVYVFTIPTTVISIGTCRYILWIEKDRTTQAKIARAIETSESERGRVFGEEQSHGDVPPMQNRHQHSYPSRSPTLPSPLDSKASSTPYPSSELGRHNFDTVVANFPYLPGAQSYIWKLKSSRHSMVTVITNSTTNHSPRSSSDYGSRRAAGLRSSWDSRASSGSSLRANCSVESETTFTADQHDVVEQTPSSSNIEIGSLQSSSSVNSEELRRFYNDMWNVGPFMADGP</sequence>
<keyword evidence="2" id="KW-0812">Transmembrane</keyword>
<evidence type="ECO:0000256" key="2">
    <source>
        <dbReference type="SAM" id="Phobius"/>
    </source>
</evidence>
<dbReference type="EMBL" id="JAACJJ010000057">
    <property type="protein sequence ID" value="KAF5310895.1"/>
    <property type="molecule type" value="Genomic_DNA"/>
</dbReference>